<dbReference type="Pfam" id="PF07228">
    <property type="entry name" value="SpoIIE"/>
    <property type="match status" value="1"/>
</dbReference>
<evidence type="ECO:0000256" key="1">
    <source>
        <dbReference type="ARBA" id="ARBA00022801"/>
    </source>
</evidence>
<dbReference type="InterPro" id="IPR001932">
    <property type="entry name" value="PPM-type_phosphatase-like_dom"/>
</dbReference>
<dbReference type="AlphaFoldDB" id="A0A561TXF8"/>
<evidence type="ECO:0000313" key="5">
    <source>
        <dbReference type="Proteomes" id="UP000318186"/>
    </source>
</evidence>
<reference evidence="4 5" key="1">
    <citation type="submission" date="2019-06" db="EMBL/GenBank/DDBJ databases">
        <title>Sequencing the genomes of 1000 actinobacteria strains.</title>
        <authorList>
            <person name="Klenk H.-P."/>
        </authorList>
    </citation>
    <scope>NUCLEOTIDE SEQUENCE [LARGE SCALE GENOMIC DNA]</scope>
    <source>
        <strain evidence="4 5">DSM 42059</strain>
    </source>
</reference>
<dbReference type="PANTHER" id="PTHR43156">
    <property type="entry name" value="STAGE II SPORULATION PROTEIN E-RELATED"/>
    <property type="match status" value="1"/>
</dbReference>
<sequence>MLRHPDGTTEVMDLPGGIVLGVDADAAYPVTELHLAPGAMLALYTDGMVEQSGTDIDVGIERLRRTIADFGPAPLADTAEHVIGRARQAPDRPDDIALLLAARWDDADGGTAPTPRAAGTGRPADGFGTAPPATAEEQGEEREG</sequence>
<protein>
    <submittedName>
        <fullName evidence="4">Stage II sporulation protein E</fullName>
    </submittedName>
</protein>
<gene>
    <name evidence="4" type="ORF">FHX80_12107</name>
</gene>
<feature type="domain" description="PPM-type phosphatase" evidence="3">
    <location>
        <begin position="2"/>
        <end position="102"/>
    </location>
</feature>
<dbReference type="PANTHER" id="PTHR43156:SF2">
    <property type="entry name" value="STAGE II SPORULATION PROTEIN E"/>
    <property type="match status" value="1"/>
</dbReference>
<name>A0A561TXF8_9ACTN</name>
<dbReference type="InterPro" id="IPR036457">
    <property type="entry name" value="PPM-type-like_dom_sf"/>
</dbReference>
<dbReference type="GO" id="GO:0016791">
    <property type="term" value="F:phosphatase activity"/>
    <property type="evidence" value="ECO:0007669"/>
    <property type="project" value="TreeGrafter"/>
</dbReference>
<evidence type="ECO:0000256" key="2">
    <source>
        <dbReference type="SAM" id="MobiDB-lite"/>
    </source>
</evidence>
<evidence type="ECO:0000313" key="4">
    <source>
        <dbReference type="EMBL" id="TWF91791.1"/>
    </source>
</evidence>
<dbReference type="Proteomes" id="UP000318186">
    <property type="component" value="Unassembled WGS sequence"/>
</dbReference>
<dbReference type="Gene3D" id="3.60.40.10">
    <property type="entry name" value="PPM-type phosphatase domain"/>
    <property type="match status" value="1"/>
</dbReference>
<keyword evidence="1" id="KW-0378">Hydrolase</keyword>
<organism evidence="4 5">
    <name type="scientific">Streptomyces brevispora</name>
    <dbReference type="NCBI Taxonomy" id="887462"/>
    <lineage>
        <taxon>Bacteria</taxon>
        <taxon>Bacillati</taxon>
        <taxon>Actinomycetota</taxon>
        <taxon>Actinomycetes</taxon>
        <taxon>Kitasatosporales</taxon>
        <taxon>Streptomycetaceae</taxon>
        <taxon>Streptomyces</taxon>
    </lineage>
</organism>
<proteinExistence type="predicted"/>
<dbReference type="InterPro" id="IPR052016">
    <property type="entry name" value="Bact_Sigma-Reg"/>
</dbReference>
<dbReference type="EMBL" id="VIWW01000002">
    <property type="protein sequence ID" value="TWF91791.1"/>
    <property type="molecule type" value="Genomic_DNA"/>
</dbReference>
<feature type="region of interest" description="Disordered" evidence="2">
    <location>
        <begin position="104"/>
        <end position="144"/>
    </location>
</feature>
<comment type="caution">
    <text evidence="4">The sequence shown here is derived from an EMBL/GenBank/DDBJ whole genome shotgun (WGS) entry which is preliminary data.</text>
</comment>
<accession>A0A561TXF8</accession>
<evidence type="ECO:0000259" key="3">
    <source>
        <dbReference type="Pfam" id="PF07228"/>
    </source>
</evidence>